<keyword evidence="2" id="KW-1185">Reference proteome</keyword>
<evidence type="ECO:0000313" key="1">
    <source>
        <dbReference type="Ensembl" id="ENSPTEP00000026287.1"/>
    </source>
</evidence>
<evidence type="ECO:0000313" key="2">
    <source>
        <dbReference type="Proteomes" id="UP000694416"/>
    </source>
</evidence>
<reference evidence="1" key="2">
    <citation type="submission" date="2025-09" db="UniProtKB">
        <authorList>
            <consortium name="Ensembl"/>
        </authorList>
    </citation>
    <scope>IDENTIFICATION</scope>
</reference>
<proteinExistence type="predicted"/>
<organism evidence="1 2">
    <name type="scientific">Piliocolobus tephrosceles</name>
    <name type="common">Ugandan red Colobus</name>
    <dbReference type="NCBI Taxonomy" id="591936"/>
    <lineage>
        <taxon>Eukaryota</taxon>
        <taxon>Metazoa</taxon>
        <taxon>Chordata</taxon>
        <taxon>Craniata</taxon>
        <taxon>Vertebrata</taxon>
        <taxon>Euteleostomi</taxon>
        <taxon>Mammalia</taxon>
        <taxon>Eutheria</taxon>
        <taxon>Euarchontoglires</taxon>
        <taxon>Primates</taxon>
        <taxon>Haplorrhini</taxon>
        <taxon>Catarrhini</taxon>
        <taxon>Cercopithecidae</taxon>
        <taxon>Colobinae</taxon>
        <taxon>Piliocolobus</taxon>
    </lineage>
</organism>
<dbReference type="AlphaFoldDB" id="A0A8C9I5E4"/>
<reference evidence="1" key="1">
    <citation type="submission" date="2025-08" db="UniProtKB">
        <authorList>
            <consortium name="Ensembl"/>
        </authorList>
    </citation>
    <scope>IDENTIFICATION</scope>
</reference>
<dbReference type="Ensembl" id="ENSPTET00000036997.1">
    <property type="protein sequence ID" value="ENSPTEP00000026287.1"/>
    <property type="gene ID" value="ENSPTEG00000026373.1"/>
</dbReference>
<dbReference type="Proteomes" id="UP000694416">
    <property type="component" value="Unplaced"/>
</dbReference>
<name>A0A8C9I5E4_9PRIM</name>
<accession>A0A8C9I5E4</accession>
<sequence length="65" mass="7544">MYYNYVRCYHCGELGEGDIFFTTFCDSVIISKENFFLFDGISLFISLSGHIQNSLILKNMEEILC</sequence>
<protein>
    <submittedName>
        <fullName evidence="1">Uncharacterized protein</fullName>
    </submittedName>
</protein>